<sequence length="78" mass="8882">MTATTLRLPDEKLRLLRAIAGYESRSMSKIVEELIDEYIERHRETLELIGIPGFVAECQQGYQEIKKGGGKDIDDLDD</sequence>
<accession>A0A1F5VL19</accession>
<dbReference type="Gene3D" id="1.10.1220.10">
    <property type="entry name" value="Met repressor-like"/>
    <property type="match status" value="1"/>
</dbReference>
<dbReference type="GO" id="GO:0006355">
    <property type="term" value="P:regulation of DNA-templated transcription"/>
    <property type="evidence" value="ECO:0007669"/>
    <property type="project" value="InterPro"/>
</dbReference>
<name>A0A1F5VL19_9BACT</name>
<dbReference type="EMBL" id="MFGW01000140">
    <property type="protein sequence ID" value="OGF64142.1"/>
    <property type="molecule type" value="Genomic_DNA"/>
</dbReference>
<dbReference type="InterPro" id="IPR002145">
    <property type="entry name" value="CopG"/>
</dbReference>
<organism evidence="2 3">
    <name type="scientific">Candidatus Fischerbacteria bacterium RBG_13_37_8</name>
    <dbReference type="NCBI Taxonomy" id="1817863"/>
    <lineage>
        <taxon>Bacteria</taxon>
        <taxon>Candidatus Fischeribacteriota</taxon>
    </lineage>
</organism>
<dbReference type="Pfam" id="PF01402">
    <property type="entry name" value="RHH_1"/>
    <property type="match status" value="1"/>
</dbReference>
<dbReference type="AlphaFoldDB" id="A0A1F5VL19"/>
<dbReference type="Proteomes" id="UP000178943">
    <property type="component" value="Unassembled WGS sequence"/>
</dbReference>
<evidence type="ECO:0000259" key="1">
    <source>
        <dbReference type="Pfam" id="PF01402"/>
    </source>
</evidence>
<dbReference type="SUPFAM" id="SSF47598">
    <property type="entry name" value="Ribbon-helix-helix"/>
    <property type="match status" value="1"/>
</dbReference>
<dbReference type="InterPro" id="IPR013321">
    <property type="entry name" value="Arc_rbn_hlx_hlx"/>
</dbReference>
<proteinExistence type="predicted"/>
<evidence type="ECO:0000313" key="2">
    <source>
        <dbReference type="EMBL" id="OGF64142.1"/>
    </source>
</evidence>
<dbReference type="InterPro" id="IPR010985">
    <property type="entry name" value="Ribbon_hlx_hlx"/>
</dbReference>
<feature type="domain" description="Ribbon-helix-helix protein CopG" evidence="1">
    <location>
        <begin position="4"/>
        <end position="41"/>
    </location>
</feature>
<dbReference type="STRING" id="1817863.A2Y62_19840"/>
<evidence type="ECO:0000313" key="3">
    <source>
        <dbReference type="Proteomes" id="UP000178943"/>
    </source>
</evidence>
<gene>
    <name evidence="2" type="ORF">A2Y62_19840</name>
</gene>
<protein>
    <recommendedName>
        <fullName evidence="1">Ribbon-helix-helix protein CopG domain-containing protein</fullName>
    </recommendedName>
</protein>
<comment type="caution">
    <text evidence="2">The sequence shown here is derived from an EMBL/GenBank/DDBJ whole genome shotgun (WGS) entry which is preliminary data.</text>
</comment>
<reference evidence="2 3" key="1">
    <citation type="journal article" date="2016" name="Nat. Commun.">
        <title>Thousands of microbial genomes shed light on interconnected biogeochemical processes in an aquifer system.</title>
        <authorList>
            <person name="Anantharaman K."/>
            <person name="Brown C.T."/>
            <person name="Hug L.A."/>
            <person name="Sharon I."/>
            <person name="Castelle C.J."/>
            <person name="Probst A.J."/>
            <person name="Thomas B.C."/>
            <person name="Singh A."/>
            <person name="Wilkins M.J."/>
            <person name="Karaoz U."/>
            <person name="Brodie E.L."/>
            <person name="Williams K.H."/>
            <person name="Hubbard S.S."/>
            <person name="Banfield J.F."/>
        </authorList>
    </citation>
    <scope>NUCLEOTIDE SEQUENCE [LARGE SCALE GENOMIC DNA]</scope>
</reference>